<dbReference type="Pfam" id="PF05257">
    <property type="entry name" value="CHAP"/>
    <property type="match status" value="1"/>
</dbReference>
<dbReference type="Gene3D" id="3.90.1720.10">
    <property type="entry name" value="endopeptidase domain like (from Nostoc punctiforme)"/>
    <property type="match status" value="1"/>
</dbReference>
<evidence type="ECO:0000313" key="3">
    <source>
        <dbReference type="EMBL" id="GEQ13032.1"/>
    </source>
</evidence>
<accession>A0A512SYL4</accession>
<dbReference type="InterPro" id="IPR038765">
    <property type="entry name" value="Papain-like_cys_pep_sf"/>
</dbReference>
<feature type="chain" id="PRO_5021822374" description="Peptidase C51 domain-containing protein" evidence="1">
    <location>
        <begin position="28"/>
        <end position="235"/>
    </location>
</feature>
<organism evidence="3 4">
    <name type="scientific">Knoellia locipacati</name>
    <dbReference type="NCBI Taxonomy" id="882824"/>
    <lineage>
        <taxon>Bacteria</taxon>
        <taxon>Bacillati</taxon>
        <taxon>Actinomycetota</taxon>
        <taxon>Actinomycetes</taxon>
        <taxon>Micrococcales</taxon>
        <taxon>Intrasporangiaceae</taxon>
        <taxon>Knoellia</taxon>
    </lineage>
</organism>
<dbReference type="Proteomes" id="UP000321793">
    <property type="component" value="Unassembled WGS sequence"/>
</dbReference>
<comment type="caution">
    <text evidence="3">The sequence shown here is derived from an EMBL/GenBank/DDBJ whole genome shotgun (WGS) entry which is preliminary data.</text>
</comment>
<dbReference type="InterPro" id="IPR007921">
    <property type="entry name" value="CHAP_dom"/>
</dbReference>
<feature type="signal peptide" evidence="1">
    <location>
        <begin position="1"/>
        <end position="27"/>
    </location>
</feature>
<dbReference type="EMBL" id="BKBA01000003">
    <property type="protein sequence ID" value="GEQ13032.1"/>
    <property type="molecule type" value="Genomic_DNA"/>
</dbReference>
<feature type="domain" description="Peptidase C51" evidence="2">
    <location>
        <begin position="84"/>
        <end position="230"/>
    </location>
</feature>
<gene>
    <name evidence="3" type="ORF">KLO01_10790</name>
</gene>
<keyword evidence="1" id="KW-0732">Signal</keyword>
<protein>
    <recommendedName>
        <fullName evidence="2">Peptidase C51 domain-containing protein</fullName>
    </recommendedName>
</protein>
<sequence>MKARTIAALAAAATTAGLVAAVPTAQAQQNAADGTASTTVQGAASALSTLRQDTVDRANSLLAADLKFKDAAGTVRTSTQPSSNRNLLSWGGSNTNSNVLNGYNGLDWCGYFVARTWTGANTPAPTAYPRIPTYYMRSQAWRTESRTPYHRFSVSLLPKPGDVLVWQNGAGTAGVDNGTATGHVGVVTAVNTTTKVVTSVEGNVEGDEIRRYTYAWDSDGPTKDGKHFMGHTSRE</sequence>
<proteinExistence type="predicted"/>
<dbReference type="SUPFAM" id="SSF54001">
    <property type="entry name" value="Cysteine proteinases"/>
    <property type="match status" value="1"/>
</dbReference>
<keyword evidence="4" id="KW-1185">Reference proteome</keyword>
<reference evidence="3 4" key="1">
    <citation type="submission" date="2019-07" db="EMBL/GenBank/DDBJ databases">
        <title>Whole genome shotgun sequence of Knoellia locipacati NBRC 109775.</title>
        <authorList>
            <person name="Hosoyama A."/>
            <person name="Uohara A."/>
            <person name="Ohji S."/>
            <person name="Ichikawa N."/>
        </authorList>
    </citation>
    <scope>NUCLEOTIDE SEQUENCE [LARGE SCALE GENOMIC DNA]</scope>
    <source>
        <strain evidence="3 4">NBRC 109775</strain>
    </source>
</reference>
<dbReference type="AlphaFoldDB" id="A0A512SYL4"/>
<dbReference type="RefSeq" id="WP_147062815.1">
    <property type="nucleotide sequence ID" value="NZ_BAABDN010000001.1"/>
</dbReference>
<evidence type="ECO:0000256" key="1">
    <source>
        <dbReference type="SAM" id="SignalP"/>
    </source>
</evidence>
<name>A0A512SYL4_9MICO</name>
<evidence type="ECO:0000259" key="2">
    <source>
        <dbReference type="PROSITE" id="PS50911"/>
    </source>
</evidence>
<dbReference type="OrthoDB" id="4210784at2"/>
<dbReference type="PROSITE" id="PS50911">
    <property type="entry name" value="CHAP"/>
    <property type="match status" value="1"/>
</dbReference>
<evidence type="ECO:0000313" key="4">
    <source>
        <dbReference type="Proteomes" id="UP000321793"/>
    </source>
</evidence>